<sequence length="140" mass="14777">MSYIPLTDDIAVAPQLRLEDLDAIAAAGYKAVINNRPDGEGPDQPPQEAIAARAAELGLEYRYVPVISGQFAPEDVAAFRAALDELAGPVVAFCRSGTRSSVLWALANAGRMSEDDIIATAARAGYDLSALRGRLDGHGH</sequence>
<evidence type="ECO:0000313" key="4">
    <source>
        <dbReference type="Proteomes" id="UP000050497"/>
    </source>
</evidence>
<gene>
    <name evidence="3" type="ORF">GA0071312_0441</name>
    <name evidence="2" type="ORF">HLUCCO17_02825</name>
</gene>
<proteinExistence type="predicted"/>
<protein>
    <submittedName>
        <fullName evidence="3">Sulfide:quinone oxidoreductase</fullName>
    </submittedName>
</protein>
<organism evidence="2 4">
    <name type="scientific">Saliniramus fredricksonii</name>
    <dbReference type="NCBI Taxonomy" id="1653334"/>
    <lineage>
        <taxon>Bacteria</taxon>
        <taxon>Pseudomonadati</taxon>
        <taxon>Pseudomonadota</taxon>
        <taxon>Alphaproteobacteria</taxon>
        <taxon>Hyphomicrobiales</taxon>
        <taxon>Salinarimonadaceae</taxon>
        <taxon>Saliniramus</taxon>
    </lineage>
</organism>
<accession>A0A0P7XX36</accession>
<dbReference type="Proteomes" id="UP000050497">
    <property type="component" value="Unassembled WGS sequence"/>
</dbReference>
<evidence type="ECO:0000313" key="3">
    <source>
        <dbReference type="EMBL" id="SCC78699.1"/>
    </source>
</evidence>
<name>A0A0P7XX36_9HYPH</name>
<dbReference type="STRING" id="1653334.GA0071312_0441"/>
<dbReference type="GO" id="GO:0016787">
    <property type="term" value="F:hydrolase activity"/>
    <property type="evidence" value="ECO:0007669"/>
    <property type="project" value="InterPro"/>
</dbReference>
<dbReference type="PATRIC" id="fig|1653334.4.peg.3166"/>
<reference evidence="2 4" key="1">
    <citation type="submission" date="2015-09" db="EMBL/GenBank/DDBJ databases">
        <title>Identification and resolution of microdiversity through metagenomic sequencing of parallel consortia.</title>
        <authorList>
            <person name="Nelson W.C."/>
            <person name="Romine M.F."/>
            <person name="Lindemann S.R."/>
        </authorList>
    </citation>
    <scope>NUCLEOTIDE SEQUENCE [LARGE SCALE GENOMIC DNA]</scope>
    <source>
        <strain evidence="2">HL-109</strain>
    </source>
</reference>
<dbReference type="InterPro" id="IPR029021">
    <property type="entry name" value="Prot-tyrosine_phosphatase-like"/>
</dbReference>
<dbReference type="EMBL" id="FMBM01000001">
    <property type="protein sequence ID" value="SCC78699.1"/>
    <property type="molecule type" value="Genomic_DNA"/>
</dbReference>
<dbReference type="SUPFAM" id="SSF52799">
    <property type="entry name" value="(Phosphotyrosine protein) phosphatases II"/>
    <property type="match status" value="1"/>
</dbReference>
<reference evidence="3 5" key="2">
    <citation type="submission" date="2016-08" db="EMBL/GenBank/DDBJ databases">
        <authorList>
            <person name="Varghese N."/>
            <person name="Submissions Spin"/>
        </authorList>
    </citation>
    <scope>NUCLEOTIDE SEQUENCE [LARGE SCALE GENOMIC DNA]</scope>
    <source>
        <strain evidence="3 5">HL-109</strain>
    </source>
</reference>
<dbReference type="InterPro" id="IPR005939">
    <property type="entry name" value="BLH_phosphatase-like"/>
</dbReference>
<keyword evidence="5" id="KW-1185">Reference proteome</keyword>
<dbReference type="NCBIfam" id="TIGR01244">
    <property type="entry name" value="TIGR01244 family sulfur transferase"/>
    <property type="match status" value="1"/>
</dbReference>
<evidence type="ECO:0000313" key="5">
    <source>
        <dbReference type="Proteomes" id="UP000182800"/>
    </source>
</evidence>
<dbReference type="AlphaFoldDB" id="A0A0P7XX36"/>
<evidence type="ECO:0000259" key="1">
    <source>
        <dbReference type="Pfam" id="PF04273"/>
    </source>
</evidence>
<dbReference type="EMBL" id="LJSX01000003">
    <property type="protein sequence ID" value="KPQ12110.1"/>
    <property type="molecule type" value="Genomic_DNA"/>
</dbReference>
<dbReference type="RefSeq" id="WP_074443434.1">
    <property type="nucleotide sequence ID" value="NZ_FMBM01000001.1"/>
</dbReference>
<dbReference type="Proteomes" id="UP000182800">
    <property type="component" value="Unassembled WGS sequence"/>
</dbReference>
<feature type="domain" description="Beta-lactamase hydrolase-like protein phosphatase-like" evidence="1">
    <location>
        <begin position="6"/>
        <end position="110"/>
    </location>
</feature>
<comment type="caution">
    <text evidence="2">The sequence shown here is derived from an EMBL/GenBank/DDBJ whole genome shotgun (WGS) entry which is preliminary data.</text>
</comment>
<dbReference type="OrthoDB" id="9805710at2"/>
<dbReference type="CDD" id="cd14503">
    <property type="entry name" value="PTP-bact"/>
    <property type="match status" value="1"/>
</dbReference>
<dbReference type="Gene3D" id="3.90.190.10">
    <property type="entry name" value="Protein tyrosine phosphatase superfamily"/>
    <property type="match status" value="1"/>
</dbReference>
<dbReference type="Pfam" id="PF04273">
    <property type="entry name" value="BLH_phosphatase"/>
    <property type="match status" value="1"/>
</dbReference>
<evidence type="ECO:0000313" key="2">
    <source>
        <dbReference type="EMBL" id="KPQ12110.1"/>
    </source>
</evidence>